<evidence type="ECO:0000256" key="1">
    <source>
        <dbReference type="ARBA" id="ARBA00004141"/>
    </source>
</evidence>
<dbReference type="OMA" id="CAFRESR"/>
<dbReference type="PANTHER" id="PTHR45902">
    <property type="entry name" value="LATROPHILIN RECEPTOR-LIKE PROTEIN A"/>
    <property type="match status" value="1"/>
</dbReference>
<dbReference type="Pfam" id="PF00002">
    <property type="entry name" value="7tm_2"/>
    <property type="match status" value="1"/>
</dbReference>
<dbReference type="GO" id="GO:0016020">
    <property type="term" value="C:membrane"/>
    <property type="evidence" value="ECO:0007669"/>
    <property type="project" value="UniProtKB-SubCell"/>
</dbReference>
<keyword evidence="3 5" id="KW-1133">Transmembrane helix</keyword>
<accession>A0A9W2ZJJ5</accession>
<feature type="transmembrane region" description="Helical" evidence="5">
    <location>
        <begin position="224"/>
        <end position="249"/>
    </location>
</feature>
<feature type="transmembrane region" description="Helical" evidence="5">
    <location>
        <begin position="73"/>
        <end position="100"/>
    </location>
</feature>
<dbReference type="GO" id="GO:0007166">
    <property type="term" value="P:cell surface receptor signaling pathway"/>
    <property type="evidence" value="ECO:0007669"/>
    <property type="project" value="InterPro"/>
</dbReference>
<feature type="transmembrane region" description="Helical" evidence="5">
    <location>
        <begin position="134"/>
        <end position="158"/>
    </location>
</feature>
<proteinExistence type="predicted"/>
<feature type="transmembrane region" description="Helical" evidence="5">
    <location>
        <begin position="179"/>
        <end position="204"/>
    </location>
</feature>
<dbReference type="CDD" id="cd15039">
    <property type="entry name" value="7tmB3_Methuselah-like"/>
    <property type="match status" value="1"/>
</dbReference>
<dbReference type="AlphaFoldDB" id="A0A9W2ZJJ5"/>
<gene>
    <name evidence="8" type="primary">LOC129924481</name>
</gene>
<dbReference type="InterPro" id="IPR053231">
    <property type="entry name" value="GPCR_LN-TM7"/>
</dbReference>
<evidence type="ECO:0000256" key="2">
    <source>
        <dbReference type="ARBA" id="ARBA00022692"/>
    </source>
</evidence>
<dbReference type="InterPro" id="IPR000832">
    <property type="entry name" value="GPCR_2_secretin-like"/>
</dbReference>
<sequence>MNVDYVVLPPDVKIEIDLFETTIYITDQRDLKMVDVDEDGGLNVCVELLDKLIGQQQQSFLSLMSKTSKGTDLVEYIVSLVCFVASIICLILTLLTYVIFPVLRTEAGINNMFLSGSLLLAQVSSRASSQSVRASTLCTALGVLTHFLWLWNFTWSFICSYHMYKVLVPSSTTVQPRKLWMTILCSVLFPTLITVTTIVLSFVIPNGQIIRYGFSMCYLNTAFLFGLTMISSLSALTVINFLFFAVTVYKLRKAENLQSSLGPNGENNSWCIYLIIFSAIGSFWTVAILDAYIDSVVLGILSPILNGLQGVTIFIAFICNRRVLSLYREKITSKQISRLQENQIQA</sequence>
<reference evidence="8" key="1">
    <citation type="submission" date="2025-08" db="UniProtKB">
        <authorList>
            <consortium name="RefSeq"/>
        </authorList>
    </citation>
    <scope>IDENTIFICATION</scope>
</reference>
<keyword evidence="4 5" id="KW-0472">Membrane</keyword>
<comment type="subcellular location">
    <subcellularLocation>
        <location evidence="1">Membrane</location>
        <topology evidence="1">Multi-pass membrane protein</topology>
    </subcellularLocation>
</comment>
<feature type="transmembrane region" description="Helical" evidence="5">
    <location>
        <begin position="270"/>
        <end position="289"/>
    </location>
</feature>
<keyword evidence="2 5" id="KW-0812">Transmembrane</keyword>
<name>A0A9W2ZJJ5_BIOGL</name>
<evidence type="ECO:0000256" key="3">
    <source>
        <dbReference type="ARBA" id="ARBA00022989"/>
    </source>
</evidence>
<organism evidence="7 8">
    <name type="scientific">Biomphalaria glabrata</name>
    <name type="common">Bloodfluke planorb</name>
    <name type="synonym">Freshwater snail</name>
    <dbReference type="NCBI Taxonomy" id="6526"/>
    <lineage>
        <taxon>Eukaryota</taxon>
        <taxon>Metazoa</taxon>
        <taxon>Spiralia</taxon>
        <taxon>Lophotrochozoa</taxon>
        <taxon>Mollusca</taxon>
        <taxon>Gastropoda</taxon>
        <taxon>Heterobranchia</taxon>
        <taxon>Euthyneura</taxon>
        <taxon>Panpulmonata</taxon>
        <taxon>Hygrophila</taxon>
        <taxon>Lymnaeoidea</taxon>
        <taxon>Planorbidae</taxon>
        <taxon>Biomphalaria</taxon>
    </lineage>
</organism>
<dbReference type="GeneID" id="129924481"/>
<evidence type="ECO:0000313" key="8">
    <source>
        <dbReference type="RefSeq" id="XP_055875083.1"/>
    </source>
</evidence>
<dbReference type="Gene3D" id="1.20.1070.10">
    <property type="entry name" value="Rhodopsin 7-helix transmembrane proteins"/>
    <property type="match status" value="1"/>
</dbReference>
<evidence type="ECO:0000259" key="6">
    <source>
        <dbReference type="PROSITE" id="PS50261"/>
    </source>
</evidence>
<evidence type="ECO:0000256" key="4">
    <source>
        <dbReference type="ARBA" id="ARBA00023136"/>
    </source>
</evidence>
<evidence type="ECO:0000313" key="7">
    <source>
        <dbReference type="Proteomes" id="UP001165740"/>
    </source>
</evidence>
<dbReference type="Proteomes" id="UP001165740">
    <property type="component" value="Chromosome 2"/>
</dbReference>
<keyword evidence="7" id="KW-1185">Reference proteome</keyword>
<dbReference type="RefSeq" id="XP_055875083.1">
    <property type="nucleotide sequence ID" value="XM_056019108.1"/>
</dbReference>
<feature type="transmembrane region" description="Helical" evidence="5">
    <location>
        <begin position="295"/>
        <end position="319"/>
    </location>
</feature>
<dbReference type="GO" id="GO:0004930">
    <property type="term" value="F:G protein-coupled receptor activity"/>
    <property type="evidence" value="ECO:0007669"/>
    <property type="project" value="InterPro"/>
</dbReference>
<dbReference type="PROSITE" id="PS50261">
    <property type="entry name" value="G_PROTEIN_RECEP_F2_4"/>
    <property type="match status" value="1"/>
</dbReference>
<protein>
    <submittedName>
        <fullName evidence="8">Adhesion G protein-coupled receptor L1-like</fullName>
    </submittedName>
</protein>
<dbReference type="OrthoDB" id="10051649at2759"/>
<feature type="domain" description="G-protein coupled receptors family 2 profile 2" evidence="6">
    <location>
        <begin position="75"/>
        <end position="321"/>
    </location>
</feature>
<dbReference type="PANTHER" id="PTHR45902:SF1">
    <property type="entry name" value="LATROPHILIN RECEPTOR-LIKE PROTEIN A"/>
    <property type="match status" value="1"/>
</dbReference>
<dbReference type="InterPro" id="IPR017981">
    <property type="entry name" value="GPCR_2-like_7TM"/>
</dbReference>
<evidence type="ECO:0000256" key="5">
    <source>
        <dbReference type="SAM" id="Phobius"/>
    </source>
</evidence>